<reference evidence="3" key="1">
    <citation type="submission" date="2014-08" db="EMBL/GenBank/DDBJ databases">
        <authorList>
            <person name="Sharma Rahul"/>
            <person name="Thines Marco"/>
        </authorList>
    </citation>
    <scope>NUCLEOTIDE SEQUENCE</scope>
</reference>
<accession>A0A0F7SLU5</accession>
<dbReference type="EMBL" id="LN483124">
    <property type="protein sequence ID" value="CED82376.1"/>
    <property type="molecule type" value="Genomic_DNA"/>
</dbReference>
<protein>
    <submittedName>
        <fullName evidence="3">Uncharacterized protein</fullName>
    </submittedName>
</protein>
<feature type="compositionally biased region" description="Polar residues" evidence="1">
    <location>
        <begin position="146"/>
        <end position="167"/>
    </location>
</feature>
<keyword evidence="2" id="KW-0472">Membrane</keyword>
<sequence>MAKANGNSDPSASIPLISLSASSGQSGQRSRPHSKDYASSVRTRPESAQLNRPGQSTRQSAYRDHPEEEEEEDEREVYGAPEGEGDGWDIYADFNNAGPRYNTRSHLAPGIEGERFVSSTRNQRPTSSRPGSSMYNTPLLYGAGQPHQTPKGPNSTTGSQSMASLLPSQERGRSHYGKYAASEFSQGGKPASNAEMQISELVTVPVLGAEWKKEELHSLTKKSRKEDSALKRKRKWRAFTRDEDRGRYCCGLSLRQLLLYSTGVLIIIMAIMLYFLIPRVPSFSWAESDPFTIPTGLDNTSAVFSRTPANFTFPATLNLQADTKATYIPITFKSITARLYDLSTDKQVGTGVWKGTMPAKKLFPFSMNVTFSYEGYNSTDPTWLSFYDACAHIYPGTNRTTFDIRMVIDMKAVGVVGTRSDRTSIEDITCPYELASTSV</sequence>
<proteinExistence type="predicted"/>
<feature type="region of interest" description="Disordered" evidence="1">
    <location>
        <begin position="1"/>
        <end position="172"/>
    </location>
</feature>
<evidence type="ECO:0000313" key="3">
    <source>
        <dbReference type="EMBL" id="CED82376.1"/>
    </source>
</evidence>
<keyword evidence="2" id="KW-1133">Transmembrane helix</keyword>
<feature type="compositionally biased region" description="Polar residues" evidence="1">
    <location>
        <begin position="117"/>
        <end position="136"/>
    </location>
</feature>
<feature type="compositionally biased region" description="Polar residues" evidence="1">
    <location>
        <begin position="40"/>
        <end position="60"/>
    </location>
</feature>
<keyword evidence="2" id="KW-0812">Transmembrane</keyword>
<organism evidence="3">
    <name type="scientific">Phaffia rhodozyma</name>
    <name type="common">Yeast</name>
    <name type="synonym">Xanthophyllomyces dendrorhous</name>
    <dbReference type="NCBI Taxonomy" id="264483"/>
    <lineage>
        <taxon>Eukaryota</taxon>
        <taxon>Fungi</taxon>
        <taxon>Dikarya</taxon>
        <taxon>Basidiomycota</taxon>
        <taxon>Agaricomycotina</taxon>
        <taxon>Tremellomycetes</taxon>
        <taxon>Cystofilobasidiales</taxon>
        <taxon>Mrakiaceae</taxon>
        <taxon>Phaffia</taxon>
    </lineage>
</organism>
<evidence type="ECO:0000256" key="2">
    <source>
        <dbReference type="SAM" id="Phobius"/>
    </source>
</evidence>
<name>A0A0F7SLU5_PHARH</name>
<evidence type="ECO:0000256" key="1">
    <source>
        <dbReference type="SAM" id="MobiDB-lite"/>
    </source>
</evidence>
<dbReference type="AlphaFoldDB" id="A0A0F7SLU5"/>
<feature type="transmembrane region" description="Helical" evidence="2">
    <location>
        <begin position="257"/>
        <end position="277"/>
    </location>
</feature>
<feature type="compositionally biased region" description="Low complexity" evidence="1">
    <location>
        <begin position="10"/>
        <end position="29"/>
    </location>
</feature>